<sequence>MFAGRVDRGAPPPTAAAQKADRRENRGRATNGDENSRSNQKSRAAESSGDGESDKALSDRRVHSGGNTVMQKEQRLVSTVQLFASEMLLRRSFETCNVKNLCRVSVRSCDRISAVKCLFLNVF</sequence>
<dbReference type="AlphaFoldDB" id="A0A5E4LX33"/>
<feature type="region of interest" description="Disordered" evidence="1">
    <location>
        <begin position="1"/>
        <end position="71"/>
    </location>
</feature>
<evidence type="ECO:0000313" key="2">
    <source>
        <dbReference type="EMBL" id="VVC24120.1"/>
    </source>
</evidence>
<name>A0A5E4LX33_9HEMI</name>
<feature type="compositionally biased region" description="Basic and acidic residues" evidence="1">
    <location>
        <begin position="52"/>
        <end position="62"/>
    </location>
</feature>
<protein>
    <submittedName>
        <fullName evidence="2">Uncharacterized protein</fullName>
    </submittedName>
</protein>
<accession>A0A5E4LX33</accession>
<reference evidence="2 3" key="1">
    <citation type="submission" date="2019-08" db="EMBL/GenBank/DDBJ databases">
        <authorList>
            <person name="Alioto T."/>
            <person name="Alioto T."/>
            <person name="Gomez Garrido J."/>
        </authorList>
    </citation>
    <scope>NUCLEOTIDE SEQUENCE [LARGE SCALE GENOMIC DNA]</scope>
</reference>
<dbReference type="EMBL" id="CABPRJ010000001">
    <property type="protein sequence ID" value="VVC24120.1"/>
    <property type="molecule type" value="Genomic_DNA"/>
</dbReference>
<proteinExistence type="predicted"/>
<evidence type="ECO:0000313" key="3">
    <source>
        <dbReference type="Proteomes" id="UP000325440"/>
    </source>
</evidence>
<gene>
    <name evidence="2" type="ORF">CINCED_3A020116</name>
</gene>
<organism evidence="2 3">
    <name type="scientific">Cinara cedri</name>
    <dbReference type="NCBI Taxonomy" id="506608"/>
    <lineage>
        <taxon>Eukaryota</taxon>
        <taxon>Metazoa</taxon>
        <taxon>Ecdysozoa</taxon>
        <taxon>Arthropoda</taxon>
        <taxon>Hexapoda</taxon>
        <taxon>Insecta</taxon>
        <taxon>Pterygota</taxon>
        <taxon>Neoptera</taxon>
        <taxon>Paraneoptera</taxon>
        <taxon>Hemiptera</taxon>
        <taxon>Sternorrhyncha</taxon>
        <taxon>Aphidomorpha</taxon>
        <taxon>Aphidoidea</taxon>
        <taxon>Aphididae</taxon>
        <taxon>Lachninae</taxon>
        <taxon>Cinara</taxon>
    </lineage>
</organism>
<dbReference type="Proteomes" id="UP000325440">
    <property type="component" value="Unassembled WGS sequence"/>
</dbReference>
<evidence type="ECO:0000256" key="1">
    <source>
        <dbReference type="SAM" id="MobiDB-lite"/>
    </source>
</evidence>
<keyword evidence="3" id="KW-1185">Reference proteome</keyword>